<name>A0A8X7U723_BRACI</name>
<reference evidence="1 2" key="1">
    <citation type="submission" date="2020-02" db="EMBL/GenBank/DDBJ databases">
        <authorList>
            <person name="Ma Q."/>
            <person name="Huang Y."/>
            <person name="Song X."/>
            <person name="Pei D."/>
        </authorList>
    </citation>
    <scope>NUCLEOTIDE SEQUENCE [LARGE SCALE GENOMIC DNA]</scope>
    <source>
        <strain evidence="1">Sxm20200214</strain>
        <tissue evidence="1">Leaf</tissue>
    </source>
</reference>
<dbReference type="Proteomes" id="UP000886595">
    <property type="component" value="Unassembled WGS sequence"/>
</dbReference>
<proteinExistence type="predicted"/>
<organism evidence="1 2">
    <name type="scientific">Brassica carinata</name>
    <name type="common">Ethiopian mustard</name>
    <name type="synonym">Abyssinian cabbage</name>
    <dbReference type="NCBI Taxonomy" id="52824"/>
    <lineage>
        <taxon>Eukaryota</taxon>
        <taxon>Viridiplantae</taxon>
        <taxon>Streptophyta</taxon>
        <taxon>Embryophyta</taxon>
        <taxon>Tracheophyta</taxon>
        <taxon>Spermatophyta</taxon>
        <taxon>Magnoliopsida</taxon>
        <taxon>eudicotyledons</taxon>
        <taxon>Gunneridae</taxon>
        <taxon>Pentapetalae</taxon>
        <taxon>rosids</taxon>
        <taxon>malvids</taxon>
        <taxon>Brassicales</taxon>
        <taxon>Brassicaceae</taxon>
        <taxon>Brassiceae</taxon>
        <taxon>Brassica</taxon>
    </lineage>
</organism>
<dbReference type="AlphaFoldDB" id="A0A8X7U723"/>
<keyword evidence="2" id="KW-1185">Reference proteome</keyword>
<accession>A0A8X7U723</accession>
<comment type="caution">
    <text evidence="1">The sequence shown here is derived from an EMBL/GenBank/DDBJ whole genome shotgun (WGS) entry which is preliminary data.</text>
</comment>
<protein>
    <submittedName>
        <fullName evidence="1">Uncharacterized protein</fullName>
    </submittedName>
</protein>
<evidence type="ECO:0000313" key="2">
    <source>
        <dbReference type="Proteomes" id="UP000886595"/>
    </source>
</evidence>
<dbReference type="EMBL" id="JAAMPC010000013">
    <property type="protein sequence ID" value="KAG2268217.1"/>
    <property type="molecule type" value="Genomic_DNA"/>
</dbReference>
<evidence type="ECO:0000313" key="1">
    <source>
        <dbReference type="EMBL" id="KAG2268217.1"/>
    </source>
</evidence>
<gene>
    <name evidence="1" type="ORF">Bca52824_062772</name>
</gene>
<sequence length="156" mass="16583">MLFSSGLLRLAGDLTTARRASVNPLEEKRDLEVHGLSETESVAASPGAFLTVLQTLCRRFVILCSAYGGFGSGELLLFADRQGILGFLSSLPTWSVAGLCCFPTACFHTVKLKSLSRLAVVGIPGVGSIVWADAELGHLFRLMRLQSPAQGALCIS</sequence>